<proteinExistence type="inferred from homology"/>
<evidence type="ECO:0000256" key="2">
    <source>
        <dbReference type="ARBA" id="ARBA00010093"/>
    </source>
</evidence>
<evidence type="ECO:0000256" key="3">
    <source>
        <dbReference type="ARBA" id="ARBA00022525"/>
    </source>
</evidence>
<gene>
    <name evidence="6" type="ORF">LOTGIDRAFT_146967</name>
</gene>
<feature type="domain" description="Granulins" evidence="5">
    <location>
        <begin position="104"/>
        <end position="117"/>
    </location>
</feature>
<evidence type="ECO:0000259" key="5">
    <source>
        <dbReference type="PROSITE" id="PS00799"/>
    </source>
</evidence>
<dbReference type="STRING" id="225164.V4ARK5"/>
<dbReference type="Gene3D" id="2.10.25.160">
    <property type="entry name" value="Granulin"/>
    <property type="match status" value="5"/>
</dbReference>
<dbReference type="RefSeq" id="XP_009049460.1">
    <property type="nucleotide sequence ID" value="XM_009051212.1"/>
</dbReference>
<dbReference type="PROSITE" id="PS00799">
    <property type="entry name" value="GRANULINS"/>
    <property type="match status" value="5"/>
</dbReference>
<sequence length="386" mass="40334">CPDGSTCCKLSTGQYGCCPLPNAVCCSDQIHCCPSGTTCDTGAGKCNRQDGTSVMWSKKTSSQSLKVENVVCPDQQSQCPDGSTCCKLSTGQYGCCPLPNAVCCSDQIHCCPSGTTCDTGAGKCNRQDGTSVMWSKKTSSQSLKVENVVCPDQQSQCPDGSTCCKLSTGQYGCCPLPNAVCCSDQIHCCPSGTTCDTGAGKCNRQDGTSVMWSKKTSSQSLKVENVVCPDQQSQCPDGSTCCKLSTGQYGCCPLPNAVCCSDQIHCCPSGTTCDTGAGKCNRQDGTSVMWSKKTSSQSLKVENVVCPDQQSQCPDGSTCCKLSTGQYGCCPLPNAVCCSDQIHCCPSGTTCDTGAGKCDRQDGTSVMWSKKTSSQSLKSADVSYRI</sequence>
<feature type="domain" description="Granulins" evidence="5">
    <location>
        <begin position="182"/>
        <end position="195"/>
    </location>
</feature>
<keyword evidence="4" id="KW-1015">Disulfide bond</keyword>
<evidence type="ECO:0000313" key="7">
    <source>
        <dbReference type="Proteomes" id="UP000030746"/>
    </source>
</evidence>
<dbReference type="GeneID" id="20235184"/>
<evidence type="ECO:0000313" key="6">
    <source>
        <dbReference type="EMBL" id="ESO99852.1"/>
    </source>
</evidence>
<feature type="domain" description="Granulins" evidence="5">
    <location>
        <begin position="260"/>
        <end position="273"/>
    </location>
</feature>
<dbReference type="AlphaFoldDB" id="V4ARK5"/>
<dbReference type="HOGENOM" id="CLU_774612_0_0_1"/>
<dbReference type="PANTHER" id="PTHR12274:SF3">
    <property type="entry name" value="PROGRANULIN"/>
    <property type="match status" value="1"/>
</dbReference>
<dbReference type="FunFam" id="2.10.25.160:FF:000001">
    <property type="entry name" value="Granulin precursor"/>
    <property type="match status" value="4"/>
</dbReference>
<keyword evidence="7" id="KW-1185">Reference proteome</keyword>
<dbReference type="EMBL" id="KB200873">
    <property type="protein sequence ID" value="ESO99852.1"/>
    <property type="molecule type" value="Genomic_DNA"/>
</dbReference>
<dbReference type="Proteomes" id="UP000030746">
    <property type="component" value="Unassembled WGS sequence"/>
</dbReference>
<organism evidence="6 7">
    <name type="scientific">Lottia gigantea</name>
    <name type="common">Giant owl limpet</name>
    <dbReference type="NCBI Taxonomy" id="225164"/>
    <lineage>
        <taxon>Eukaryota</taxon>
        <taxon>Metazoa</taxon>
        <taxon>Spiralia</taxon>
        <taxon>Lophotrochozoa</taxon>
        <taxon>Mollusca</taxon>
        <taxon>Gastropoda</taxon>
        <taxon>Patellogastropoda</taxon>
        <taxon>Lottioidea</taxon>
        <taxon>Lottiidae</taxon>
        <taxon>Lottia</taxon>
    </lineage>
</organism>
<keyword evidence="3" id="KW-0964">Secreted</keyword>
<protein>
    <recommendedName>
        <fullName evidence="5">Granulins domain-containing protein</fullName>
    </recommendedName>
</protein>
<comment type="subcellular location">
    <subcellularLocation>
        <location evidence="1">Secreted</location>
    </subcellularLocation>
</comment>
<feature type="non-terminal residue" evidence="6">
    <location>
        <position position="1"/>
    </location>
</feature>
<dbReference type="GO" id="GO:0005576">
    <property type="term" value="C:extracellular region"/>
    <property type="evidence" value="ECO:0007669"/>
    <property type="project" value="UniProtKB-SubCell"/>
</dbReference>
<dbReference type="PANTHER" id="PTHR12274">
    <property type="entry name" value="GRANULIN"/>
    <property type="match status" value="1"/>
</dbReference>
<dbReference type="KEGG" id="lgi:LOTGIDRAFT_146967"/>
<dbReference type="InterPro" id="IPR000118">
    <property type="entry name" value="Granulin"/>
</dbReference>
<reference evidence="6 7" key="1">
    <citation type="journal article" date="2013" name="Nature">
        <title>Insights into bilaterian evolution from three spiralian genomes.</title>
        <authorList>
            <person name="Simakov O."/>
            <person name="Marletaz F."/>
            <person name="Cho S.J."/>
            <person name="Edsinger-Gonzales E."/>
            <person name="Havlak P."/>
            <person name="Hellsten U."/>
            <person name="Kuo D.H."/>
            <person name="Larsson T."/>
            <person name="Lv J."/>
            <person name="Arendt D."/>
            <person name="Savage R."/>
            <person name="Osoegawa K."/>
            <person name="de Jong P."/>
            <person name="Grimwood J."/>
            <person name="Chapman J.A."/>
            <person name="Shapiro H."/>
            <person name="Aerts A."/>
            <person name="Otillar R.P."/>
            <person name="Terry A.Y."/>
            <person name="Boore J.L."/>
            <person name="Grigoriev I.V."/>
            <person name="Lindberg D.R."/>
            <person name="Seaver E.C."/>
            <person name="Weisblat D.A."/>
            <person name="Putnam N.H."/>
            <person name="Rokhsar D.S."/>
        </authorList>
    </citation>
    <scope>NUCLEOTIDE SEQUENCE [LARGE SCALE GENOMIC DNA]</scope>
</reference>
<dbReference type="InterPro" id="IPR039036">
    <property type="entry name" value="Granulin_fam"/>
</dbReference>
<name>V4ARK5_LOTGI</name>
<accession>V4ARK5</accession>
<dbReference type="SMART" id="SM00277">
    <property type="entry name" value="GRAN"/>
    <property type="match status" value="5"/>
</dbReference>
<dbReference type="CTD" id="20235184"/>
<evidence type="ECO:0000256" key="1">
    <source>
        <dbReference type="ARBA" id="ARBA00004613"/>
    </source>
</evidence>
<dbReference type="InterPro" id="IPR037277">
    <property type="entry name" value="Granulin_sf"/>
</dbReference>
<comment type="similarity">
    <text evidence="2">Belongs to the granulin family.</text>
</comment>
<feature type="domain" description="Granulins" evidence="5">
    <location>
        <begin position="338"/>
        <end position="351"/>
    </location>
</feature>
<dbReference type="OMA" id="CCRDGYH"/>
<dbReference type="Pfam" id="PF00396">
    <property type="entry name" value="Granulin"/>
    <property type="match status" value="5"/>
</dbReference>
<dbReference type="SUPFAM" id="SSF57277">
    <property type="entry name" value="Granulin repeat"/>
    <property type="match status" value="5"/>
</dbReference>
<dbReference type="OrthoDB" id="5854875at2759"/>
<evidence type="ECO:0000256" key="4">
    <source>
        <dbReference type="ARBA" id="ARBA00023157"/>
    </source>
</evidence>
<feature type="domain" description="Granulins" evidence="5">
    <location>
        <begin position="26"/>
        <end position="39"/>
    </location>
</feature>